<dbReference type="InterPro" id="IPR002347">
    <property type="entry name" value="SDR_fam"/>
</dbReference>
<evidence type="ECO:0000313" key="4">
    <source>
        <dbReference type="Proteomes" id="UP000198852"/>
    </source>
</evidence>
<dbReference type="Proteomes" id="UP000198852">
    <property type="component" value="Unassembled WGS sequence"/>
</dbReference>
<dbReference type="SUPFAM" id="SSF51735">
    <property type="entry name" value="NAD(P)-binding Rossmann-fold domains"/>
    <property type="match status" value="1"/>
</dbReference>
<evidence type="ECO:0000313" key="3">
    <source>
        <dbReference type="EMBL" id="SFS93679.1"/>
    </source>
</evidence>
<dbReference type="PROSITE" id="PS00061">
    <property type="entry name" value="ADH_SHORT"/>
    <property type="match status" value="1"/>
</dbReference>
<accession>A0A1I6TWQ8</accession>
<dbReference type="FunFam" id="3.40.50.720:FF:000084">
    <property type="entry name" value="Short-chain dehydrogenase reductase"/>
    <property type="match status" value="1"/>
</dbReference>
<dbReference type="Gene3D" id="3.40.50.720">
    <property type="entry name" value="NAD(P)-binding Rossmann-like Domain"/>
    <property type="match status" value="1"/>
</dbReference>
<dbReference type="PANTHER" id="PTHR43477">
    <property type="entry name" value="DIHYDROANTICAPSIN 7-DEHYDROGENASE"/>
    <property type="match status" value="1"/>
</dbReference>
<dbReference type="Pfam" id="PF13561">
    <property type="entry name" value="adh_short_C2"/>
    <property type="match status" value="1"/>
</dbReference>
<keyword evidence="4" id="KW-1185">Reference proteome</keyword>
<keyword evidence="2" id="KW-0560">Oxidoreductase</keyword>
<evidence type="ECO:0000256" key="2">
    <source>
        <dbReference type="ARBA" id="ARBA00023002"/>
    </source>
</evidence>
<name>A0A1I6TWQ8_9PSEU</name>
<dbReference type="CDD" id="cd05233">
    <property type="entry name" value="SDR_c"/>
    <property type="match status" value="1"/>
</dbReference>
<dbReference type="RefSeq" id="WP_093421065.1">
    <property type="nucleotide sequence ID" value="NZ_FOZX01000008.1"/>
</dbReference>
<organism evidence="3 4">
    <name type="scientific">Saccharopolyspora flava</name>
    <dbReference type="NCBI Taxonomy" id="95161"/>
    <lineage>
        <taxon>Bacteria</taxon>
        <taxon>Bacillati</taxon>
        <taxon>Actinomycetota</taxon>
        <taxon>Actinomycetes</taxon>
        <taxon>Pseudonocardiales</taxon>
        <taxon>Pseudonocardiaceae</taxon>
        <taxon>Saccharopolyspora</taxon>
    </lineage>
</organism>
<dbReference type="PANTHER" id="PTHR43477:SF1">
    <property type="entry name" value="DIHYDROANTICAPSIN 7-DEHYDROGENASE"/>
    <property type="match status" value="1"/>
</dbReference>
<sequence length="244" mass="25541">MTRFAGKRVLITGATAGIGWAGARRIADEGGELVLTGTNPRRLAALRQALPEAQVIADDAADPDTGRAPADAVAEGGLDGLWLNAGYADIGAASELDAEFFDRMMRVNARGPALQLARLSAHLNEGASVVVTSSTATYEGSPMATAYAATKGALVAMARGWASALADRGIRVNTLVPGAIDTDFRAFMPDRTRENFEHDVLGRVPLRRIGTPEEAAAVALFLLSDDAAYVTAAQYAVDGGLTRR</sequence>
<dbReference type="InterPro" id="IPR036291">
    <property type="entry name" value="NAD(P)-bd_dom_sf"/>
</dbReference>
<evidence type="ECO:0000256" key="1">
    <source>
        <dbReference type="ARBA" id="ARBA00006484"/>
    </source>
</evidence>
<dbReference type="EMBL" id="FOZX01000008">
    <property type="protein sequence ID" value="SFS93679.1"/>
    <property type="molecule type" value="Genomic_DNA"/>
</dbReference>
<dbReference type="InterPro" id="IPR020904">
    <property type="entry name" value="Sc_DH/Rdtase_CS"/>
</dbReference>
<comment type="similarity">
    <text evidence="1">Belongs to the short-chain dehydrogenases/reductases (SDR) family.</text>
</comment>
<dbReference type="GO" id="GO:0016491">
    <property type="term" value="F:oxidoreductase activity"/>
    <property type="evidence" value="ECO:0007669"/>
    <property type="project" value="UniProtKB-KW"/>
</dbReference>
<dbReference type="PRINTS" id="PR00081">
    <property type="entry name" value="GDHRDH"/>
</dbReference>
<dbReference type="STRING" id="95161.SAMN05660874_04355"/>
<dbReference type="InterPro" id="IPR051122">
    <property type="entry name" value="SDR_DHRS6-like"/>
</dbReference>
<gene>
    <name evidence="3" type="ORF">SAMN05660874_04355</name>
</gene>
<proteinExistence type="inferred from homology"/>
<dbReference type="OrthoDB" id="9803333at2"/>
<reference evidence="4" key="1">
    <citation type="submission" date="2016-10" db="EMBL/GenBank/DDBJ databases">
        <authorList>
            <person name="Varghese N."/>
            <person name="Submissions S."/>
        </authorList>
    </citation>
    <scope>NUCLEOTIDE SEQUENCE [LARGE SCALE GENOMIC DNA]</scope>
    <source>
        <strain evidence="4">DSM 44771</strain>
    </source>
</reference>
<protein>
    <submittedName>
        <fullName evidence="3">NAD(P)-dependent dehydrogenase, short-chain alcohol dehydrogenase family</fullName>
    </submittedName>
</protein>
<dbReference type="AlphaFoldDB" id="A0A1I6TWQ8"/>